<dbReference type="AlphaFoldDB" id="A0A5S3Z379"/>
<dbReference type="EMBL" id="PNCG01000011">
    <property type="protein sequence ID" value="TMP86678.1"/>
    <property type="molecule type" value="Genomic_DNA"/>
</dbReference>
<dbReference type="Pfam" id="PF00497">
    <property type="entry name" value="SBP_bac_3"/>
    <property type="match status" value="1"/>
</dbReference>
<comment type="similarity">
    <text evidence="1">Belongs to the bacterial solute-binding protein 3 family.</text>
</comment>
<organism evidence="4 5">
    <name type="scientific">Pseudoalteromonas ruthenica</name>
    <dbReference type="NCBI Taxonomy" id="151081"/>
    <lineage>
        <taxon>Bacteria</taxon>
        <taxon>Pseudomonadati</taxon>
        <taxon>Pseudomonadota</taxon>
        <taxon>Gammaproteobacteria</taxon>
        <taxon>Alteromonadales</taxon>
        <taxon>Pseudoalteromonadaceae</taxon>
        <taxon>Pseudoalteromonas</taxon>
    </lineage>
</organism>
<dbReference type="InterPro" id="IPR001638">
    <property type="entry name" value="Solute-binding_3/MltF_N"/>
</dbReference>
<evidence type="ECO:0000313" key="5">
    <source>
        <dbReference type="Proteomes" id="UP000305874"/>
    </source>
</evidence>
<dbReference type="Gene3D" id="3.40.190.10">
    <property type="entry name" value="Periplasmic binding protein-like II"/>
    <property type="match status" value="2"/>
</dbReference>
<accession>A0A5S3Z379</accession>
<keyword evidence="2" id="KW-0732">Signal</keyword>
<dbReference type="PANTHER" id="PTHR35936">
    <property type="entry name" value="MEMBRANE-BOUND LYTIC MUREIN TRANSGLYCOSYLASE F"/>
    <property type="match status" value="1"/>
</dbReference>
<dbReference type="PANTHER" id="PTHR35936:SF25">
    <property type="entry name" value="ABC TRANSPORTER SUBSTRATE-BINDING PROTEIN"/>
    <property type="match status" value="1"/>
</dbReference>
<name>A0A5S3Z379_9GAMM</name>
<sequence>MCWVAPVFAQPQRVEILVDQSYPPYTYVRQGTLQGDYVVLVQSAAKSLTDYEVVLKPMPWKRALQQLEQGAAFAILPPYKHLEKRPFIDMYSLPLEQETVVALCHNDTDLPSALAGKPGPAVNIGVNAGYLIFDHAVRAAQQRGDVRVWRNANTRSNLFKLLKQRIECYVNDRRSSEYELELIVRRHPELAIKAKNLTVQHVLMTRSAHIGYARDERGNYPFKYDFIAKMDAALAELINH</sequence>
<evidence type="ECO:0000256" key="2">
    <source>
        <dbReference type="ARBA" id="ARBA00022729"/>
    </source>
</evidence>
<proteinExistence type="inferred from homology"/>
<evidence type="ECO:0000256" key="1">
    <source>
        <dbReference type="ARBA" id="ARBA00010333"/>
    </source>
</evidence>
<protein>
    <submittedName>
        <fullName evidence="4">Amino acid ABC transporter substrate-binding protein</fullName>
    </submittedName>
</protein>
<evidence type="ECO:0000259" key="3">
    <source>
        <dbReference type="Pfam" id="PF00497"/>
    </source>
</evidence>
<reference evidence="5" key="2">
    <citation type="submission" date="2019-06" db="EMBL/GenBank/DDBJ databases">
        <title>Co-occurence of chitin degradation, pigmentation and bioactivity in marine Pseudoalteromonas.</title>
        <authorList>
            <person name="Sonnenschein E.C."/>
            <person name="Bech P.K."/>
        </authorList>
    </citation>
    <scope>NUCLEOTIDE SEQUENCE [LARGE SCALE GENOMIC DNA]</scope>
    <source>
        <strain evidence="5">S2897</strain>
    </source>
</reference>
<gene>
    <name evidence="4" type="ORF">CWC05_11710</name>
</gene>
<dbReference type="STRING" id="151081.TW72_00865"/>
<evidence type="ECO:0000313" key="4">
    <source>
        <dbReference type="EMBL" id="TMP86678.1"/>
    </source>
</evidence>
<dbReference type="Proteomes" id="UP000305874">
    <property type="component" value="Unassembled WGS sequence"/>
</dbReference>
<comment type="caution">
    <text evidence="4">The sequence shown here is derived from an EMBL/GenBank/DDBJ whole genome shotgun (WGS) entry which is preliminary data.</text>
</comment>
<reference evidence="4 5" key="1">
    <citation type="submission" date="2017-12" db="EMBL/GenBank/DDBJ databases">
        <authorList>
            <person name="Paulsen S."/>
            <person name="Gram L.K."/>
        </authorList>
    </citation>
    <scope>NUCLEOTIDE SEQUENCE [LARGE SCALE GENOMIC DNA]</scope>
    <source>
        <strain evidence="4 5">S2897</strain>
    </source>
</reference>
<feature type="domain" description="Solute-binding protein family 3/N-terminal" evidence="3">
    <location>
        <begin position="15"/>
        <end position="184"/>
    </location>
</feature>
<dbReference type="SUPFAM" id="SSF53850">
    <property type="entry name" value="Periplasmic binding protein-like II"/>
    <property type="match status" value="1"/>
</dbReference>